<name>W1DIW6_KLEPN</name>
<dbReference type="EMBL" id="CBWK010000348">
    <property type="protein sequence ID" value="CDL09358.1"/>
    <property type="molecule type" value="Genomic_DNA"/>
</dbReference>
<sequence length="92" mass="9840">MRAAAAVKLAGARHGYQRMAAGGKVRANCQLITADDAAGRVKQIEVTGLFFRVKRALDGQRADVLGAGENGLAAGLVKAEIQRSLPAFFEWW</sequence>
<dbReference type="AlphaFoldDB" id="W1DIW6"/>
<accession>W1DIW6</accession>
<organism evidence="1 2">
    <name type="scientific">Klebsiella pneumoniae IS43</name>
    <dbReference type="NCBI Taxonomy" id="1432552"/>
    <lineage>
        <taxon>Bacteria</taxon>
        <taxon>Pseudomonadati</taxon>
        <taxon>Pseudomonadota</taxon>
        <taxon>Gammaproteobacteria</taxon>
        <taxon>Enterobacterales</taxon>
        <taxon>Enterobacteriaceae</taxon>
        <taxon>Klebsiella/Raoultella group</taxon>
        <taxon>Klebsiella</taxon>
        <taxon>Klebsiella pneumoniae complex</taxon>
    </lineage>
</organism>
<comment type="caution">
    <text evidence="1">The sequence shown here is derived from an EMBL/GenBank/DDBJ whole genome shotgun (WGS) entry which is preliminary data.</text>
</comment>
<keyword evidence="2" id="KW-1185">Reference proteome</keyword>
<protein>
    <submittedName>
        <fullName evidence="1">Uncharacterized protein</fullName>
    </submittedName>
</protein>
<reference evidence="1" key="1">
    <citation type="submission" date="2013-10" db="EMBL/GenBank/DDBJ databases">
        <title>Antibiotic resistance diversity of beta-lactamase producers in the General Hospital Vienna.</title>
        <authorList>
            <person name="Barisic I."/>
            <person name="Mitteregger D."/>
            <person name="Hirschl A.M."/>
            <person name="Noehammer C."/>
            <person name="Wiesinger-Mayr H."/>
        </authorList>
    </citation>
    <scope>NUCLEOTIDE SEQUENCE [LARGE SCALE GENOMIC DNA]</scope>
    <source>
        <strain evidence="1">IS43</strain>
    </source>
</reference>
<dbReference type="Proteomes" id="UP000019183">
    <property type="component" value="Unassembled WGS sequence"/>
</dbReference>
<evidence type="ECO:0000313" key="2">
    <source>
        <dbReference type="Proteomes" id="UP000019183"/>
    </source>
</evidence>
<proteinExistence type="predicted"/>
<evidence type="ECO:0000313" key="1">
    <source>
        <dbReference type="EMBL" id="CDL09358.1"/>
    </source>
</evidence>